<feature type="region of interest" description="Disordered" evidence="1">
    <location>
        <begin position="1"/>
        <end position="39"/>
    </location>
</feature>
<organism evidence="2 3">
    <name type="scientific">Elysia marginata</name>
    <dbReference type="NCBI Taxonomy" id="1093978"/>
    <lineage>
        <taxon>Eukaryota</taxon>
        <taxon>Metazoa</taxon>
        <taxon>Spiralia</taxon>
        <taxon>Lophotrochozoa</taxon>
        <taxon>Mollusca</taxon>
        <taxon>Gastropoda</taxon>
        <taxon>Heterobranchia</taxon>
        <taxon>Euthyneura</taxon>
        <taxon>Panpulmonata</taxon>
        <taxon>Sacoglossa</taxon>
        <taxon>Placobranchoidea</taxon>
        <taxon>Plakobranchidae</taxon>
        <taxon>Elysia</taxon>
    </lineage>
</organism>
<protein>
    <submittedName>
        <fullName evidence="2">Uncharacterized protein</fullName>
    </submittedName>
</protein>
<accession>A0AAV4I5D6</accession>
<keyword evidence="3" id="KW-1185">Reference proteome</keyword>
<comment type="caution">
    <text evidence="2">The sequence shown here is derived from an EMBL/GenBank/DDBJ whole genome shotgun (WGS) entry which is preliminary data.</text>
</comment>
<name>A0AAV4I5D6_9GAST</name>
<dbReference type="Proteomes" id="UP000762676">
    <property type="component" value="Unassembled WGS sequence"/>
</dbReference>
<dbReference type="EMBL" id="BMAT01013027">
    <property type="protein sequence ID" value="GFS04359.1"/>
    <property type="molecule type" value="Genomic_DNA"/>
</dbReference>
<sequence>MQEEEKKKSAATSSRDNRRGQTPVKITSGPGSEGGSSVSSAVPVGVMYYESPTKAGREQLDLAVKGDQAIKLWCQFYVNHQEKHVTCQSLVTCQQHRWMLLPMDATTAL</sequence>
<gene>
    <name evidence="2" type="ORF">ElyMa_006492800</name>
</gene>
<evidence type="ECO:0000313" key="2">
    <source>
        <dbReference type="EMBL" id="GFS04359.1"/>
    </source>
</evidence>
<dbReference type="AlphaFoldDB" id="A0AAV4I5D6"/>
<proteinExistence type="predicted"/>
<evidence type="ECO:0000256" key="1">
    <source>
        <dbReference type="SAM" id="MobiDB-lite"/>
    </source>
</evidence>
<reference evidence="2 3" key="1">
    <citation type="journal article" date="2021" name="Elife">
        <title>Chloroplast acquisition without the gene transfer in kleptoplastic sea slugs, Plakobranchus ocellatus.</title>
        <authorList>
            <person name="Maeda T."/>
            <person name="Takahashi S."/>
            <person name="Yoshida T."/>
            <person name="Shimamura S."/>
            <person name="Takaki Y."/>
            <person name="Nagai Y."/>
            <person name="Toyoda A."/>
            <person name="Suzuki Y."/>
            <person name="Arimoto A."/>
            <person name="Ishii H."/>
            <person name="Satoh N."/>
            <person name="Nishiyama T."/>
            <person name="Hasebe M."/>
            <person name="Maruyama T."/>
            <person name="Minagawa J."/>
            <person name="Obokata J."/>
            <person name="Shigenobu S."/>
        </authorList>
    </citation>
    <scope>NUCLEOTIDE SEQUENCE [LARGE SCALE GENOMIC DNA]</scope>
</reference>
<evidence type="ECO:0000313" key="3">
    <source>
        <dbReference type="Proteomes" id="UP000762676"/>
    </source>
</evidence>